<evidence type="ECO:0000313" key="2">
    <source>
        <dbReference type="Proteomes" id="UP000550707"/>
    </source>
</evidence>
<protein>
    <submittedName>
        <fullName evidence="1">Uncharacterized protein</fullName>
    </submittedName>
</protein>
<reference evidence="1 2" key="1">
    <citation type="journal article" date="2020" name="Nature">
        <title>Six reference-quality genomes reveal evolution of bat adaptations.</title>
        <authorList>
            <person name="Jebb D."/>
            <person name="Huang Z."/>
            <person name="Pippel M."/>
            <person name="Hughes G.M."/>
            <person name="Lavrichenko K."/>
            <person name="Devanna P."/>
            <person name="Winkler S."/>
            <person name="Jermiin L.S."/>
            <person name="Skirmuntt E.C."/>
            <person name="Katzourakis A."/>
            <person name="Burkitt-Gray L."/>
            <person name="Ray D.A."/>
            <person name="Sullivan K.A.M."/>
            <person name="Roscito J.G."/>
            <person name="Kirilenko B.M."/>
            <person name="Davalos L.M."/>
            <person name="Corthals A.P."/>
            <person name="Power M.L."/>
            <person name="Jones G."/>
            <person name="Ransome R.D."/>
            <person name="Dechmann D.K.N."/>
            <person name="Locatelli A.G."/>
            <person name="Puechmaille S.J."/>
            <person name="Fedrigo O."/>
            <person name="Jarvis E.D."/>
            <person name="Hiller M."/>
            <person name="Vernes S.C."/>
            <person name="Myers E.W."/>
            <person name="Teeling E.C."/>
        </authorList>
    </citation>
    <scope>NUCLEOTIDE SEQUENCE [LARGE SCALE GENOMIC DNA]</scope>
    <source>
        <strain evidence="1">MMolMol1</strain>
        <tissue evidence="1">Muscle</tissue>
    </source>
</reference>
<dbReference type="AlphaFoldDB" id="A0A7J8FSQ1"/>
<organism evidence="1 2">
    <name type="scientific">Molossus molossus</name>
    <name type="common">Pallas' mastiff bat</name>
    <name type="synonym">Vespertilio molossus</name>
    <dbReference type="NCBI Taxonomy" id="27622"/>
    <lineage>
        <taxon>Eukaryota</taxon>
        <taxon>Metazoa</taxon>
        <taxon>Chordata</taxon>
        <taxon>Craniata</taxon>
        <taxon>Vertebrata</taxon>
        <taxon>Euteleostomi</taxon>
        <taxon>Mammalia</taxon>
        <taxon>Eutheria</taxon>
        <taxon>Laurasiatheria</taxon>
        <taxon>Chiroptera</taxon>
        <taxon>Yangochiroptera</taxon>
        <taxon>Molossidae</taxon>
        <taxon>Molossus</taxon>
    </lineage>
</organism>
<dbReference type="Proteomes" id="UP000550707">
    <property type="component" value="Unassembled WGS sequence"/>
</dbReference>
<dbReference type="EMBL" id="JACASF010000011">
    <property type="protein sequence ID" value="KAF6450545.1"/>
    <property type="molecule type" value="Genomic_DNA"/>
</dbReference>
<evidence type="ECO:0000313" key="1">
    <source>
        <dbReference type="EMBL" id="KAF6450545.1"/>
    </source>
</evidence>
<comment type="caution">
    <text evidence="1">The sequence shown here is derived from an EMBL/GenBank/DDBJ whole genome shotgun (WGS) entry which is preliminary data.</text>
</comment>
<name>A0A7J8FSQ1_MOLMO</name>
<gene>
    <name evidence="1" type="ORF">HJG59_008412</name>
</gene>
<dbReference type="InParanoid" id="A0A7J8FSQ1"/>
<sequence length="121" mass="13150">MTIFLIALPPLESRVSGVNKILCIGSLRVLLSLADLHLSLVDRIPAGFYSQMLSGHFFQAVMFWAGKRGLGLRPHTSQGGPLQLRYPSEISAAVCGSRVIPFSISAFPTSHHIGSSIHPWL</sequence>
<accession>A0A7J8FSQ1</accession>
<proteinExistence type="predicted"/>
<keyword evidence="2" id="KW-1185">Reference proteome</keyword>